<dbReference type="PANTHER" id="PTHR28629">
    <property type="entry name" value="TRIOKINASE/FMN CYCLASE"/>
    <property type="match status" value="1"/>
</dbReference>
<proteinExistence type="predicted"/>
<accession>A0A1L5PD85</accession>
<dbReference type="RefSeq" id="WP_074064015.1">
    <property type="nucleotide sequence ID" value="NZ_CP017244.1"/>
</dbReference>
<evidence type="ECO:0000256" key="1">
    <source>
        <dbReference type="ARBA" id="ARBA00022679"/>
    </source>
</evidence>
<dbReference type="SMART" id="SM01120">
    <property type="entry name" value="Dak2"/>
    <property type="match status" value="1"/>
</dbReference>
<dbReference type="Pfam" id="PF02734">
    <property type="entry name" value="Dak2"/>
    <property type="match status" value="1"/>
</dbReference>
<sequence>MAITTRDLQHLLALIAEEMEKNRDRLCELDGVIGDGDHGLAMDAGCQAITKAVGELDAAQTAPTLLFNIAAKAFLNAVGASSGPLYATAFMRAGAAAKDKQALSDDDLLSVVAAMAQGIHERGKAEIGEKTMMDAWGPAANAALEARRQGASLSQCLAAAVQAARKGCEATSGMVATKGRAARLGDRAVGHVDPGAASAVIMIESMARFASAREG</sequence>
<geneLocation type="plasmid" evidence="5">
    <name>prsp8c3c</name>
</geneLocation>
<feature type="domain" description="DhaL" evidence="3">
    <location>
        <begin position="6"/>
        <end position="208"/>
    </location>
</feature>
<dbReference type="InterPro" id="IPR036117">
    <property type="entry name" value="DhaL_dom_sf"/>
</dbReference>
<evidence type="ECO:0000256" key="2">
    <source>
        <dbReference type="ARBA" id="ARBA00022777"/>
    </source>
</evidence>
<dbReference type="NCBIfam" id="TIGR02365">
    <property type="entry name" value="dha_L_ycgS"/>
    <property type="match status" value="1"/>
</dbReference>
<dbReference type="InterPro" id="IPR012737">
    <property type="entry name" value="DhaK_L_YcgS"/>
</dbReference>
<dbReference type="PANTHER" id="PTHR28629:SF4">
    <property type="entry name" value="TRIOKINASE_FMN CYCLASE"/>
    <property type="match status" value="1"/>
</dbReference>
<protein>
    <submittedName>
        <fullName evidence="4">Dihydroxyacetone kinase ADP-binding subunit L 1</fullName>
    </submittedName>
</protein>
<dbReference type="InterPro" id="IPR004007">
    <property type="entry name" value="DhaL_dom"/>
</dbReference>
<dbReference type="Gene3D" id="1.25.40.340">
    <property type="match status" value="1"/>
</dbReference>
<dbReference type="GO" id="GO:0004371">
    <property type="term" value="F:glycerone kinase activity"/>
    <property type="evidence" value="ECO:0007669"/>
    <property type="project" value="InterPro"/>
</dbReference>
<dbReference type="InterPro" id="IPR050861">
    <property type="entry name" value="Dihydroxyacetone_Kinase"/>
</dbReference>
<keyword evidence="1" id="KW-0808">Transferase</keyword>
<evidence type="ECO:0000259" key="3">
    <source>
        <dbReference type="PROSITE" id="PS51480"/>
    </source>
</evidence>
<keyword evidence="4" id="KW-0614">Plasmid</keyword>
<reference evidence="4 5" key="1">
    <citation type="submission" date="2016-09" db="EMBL/GenBank/DDBJ databases">
        <title>The complete genome sequences of Rhizobium gallicum, symbiovars gallicum and phaseoli, symbionts associated to common bean (Phaseolus vulgaris).</title>
        <authorList>
            <person name="Bustos P."/>
            <person name="Santamaria R.I."/>
            <person name="Perez-Carrascal O.M."/>
            <person name="Juarez S."/>
            <person name="Lozano L."/>
            <person name="Martinez-Flores I."/>
            <person name="Martinez-Romero E."/>
            <person name="Cevallos M."/>
            <person name="Romero D."/>
            <person name="Davila G."/>
            <person name="Gonzalez V."/>
        </authorList>
    </citation>
    <scope>NUCLEOTIDE SEQUENCE [LARGE SCALE GENOMIC DNA]</scope>
    <source>
        <strain evidence="4 5">8C-3</strain>
        <plasmid evidence="5">Plasmid prsp8c3c</plasmid>
    </source>
</reference>
<dbReference type="GO" id="GO:0019563">
    <property type="term" value="P:glycerol catabolic process"/>
    <property type="evidence" value="ECO:0007669"/>
    <property type="project" value="TreeGrafter"/>
</dbReference>
<dbReference type="AlphaFoldDB" id="A0A1L5PD85"/>
<gene>
    <name evidence="4" type="primary">dhaL-1</name>
    <name evidence="4" type="ORF">AM571_PC00345</name>
</gene>
<evidence type="ECO:0000313" key="5">
    <source>
        <dbReference type="Proteomes" id="UP000185109"/>
    </source>
</evidence>
<organism evidence="4 5">
    <name type="scientific">Rhizobium etli 8C-3</name>
    <dbReference type="NCBI Taxonomy" id="538025"/>
    <lineage>
        <taxon>Bacteria</taxon>
        <taxon>Pseudomonadati</taxon>
        <taxon>Pseudomonadota</taxon>
        <taxon>Alphaproteobacteria</taxon>
        <taxon>Hyphomicrobiales</taxon>
        <taxon>Rhizobiaceae</taxon>
        <taxon>Rhizobium/Agrobacterium group</taxon>
        <taxon>Rhizobium</taxon>
    </lineage>
</organism>
<dbReference type="EMBL" id="CP017244">
    <property type="protein sequence ID" value="APO78085.1"/>
    <property type="molecule type" value="Genomic_DNA"/>
</dbReference>
<dbReference type="FunFam" id="1.25.40.340:FF:000002">
    <property type="entry name" value="Dihydroxyacetone kinase, L subunit"/>
    <property type="match status" value="1"/>
</dbReference>
<evidence type="ECO:0000313" key="4">
    <source>
        <dbReference type="EMBL" id="APO78085.1"/>
    </source>
</evidence>
<dbReference type="GO" id="GO:0005829">
    <property type="term" value="C:cytosol"/>
    <property type="evidence" value="ECO:0007669"/>
    <property type="project" value="TreeGrafter"/>
</dbReference>
<keyword evidence="2 4" id="KW-0418">Kinase</keyword>
<dbReference type="PROSITE" id="PS51480">
    <property type="entry name" value="DHAL"/>
    <property type="match status" value="1"/>
</dbReference>
<dbReference type="Proteomes" id="UP000185109">
    <property type="component" value="Plasmid pRsp8C3c"/>
</dbReference>
<name>A0A1L5PD85_RHIET</name>
<dbReference type="SUPFAM" id="SSF101473">
    <property type="entry name" value="DhaL-like"/>
    <property type="match status" value="1"/>
</dbReference>